<dbReference type="PIRSF" id="PIRSF026760">
    <property type="entry name" value="UCP026760"/>
    <property type="match status" value="1"/>
</dbReference>
<reference evidence="3 4" key="1">
    <citation type="submission" date="2017-08" db="EMBL/GenBank/DDBJ databases">
        <title>Resequencing and Reannotation of the genome of Pyrococcus furiosus type strain DSM3638.</title>
        <authorList>
            <person name="Reichelt R.M."/>
            <person name="Bunk B."/>
        </authorList>
    </citation>
    <scope>NUCLEOTIDE SEQUENCE [LARGE SCALE GENOMIC DNA]</scope>
    <source>
        <strain evidence="3 4">DSM 3638</strain>
    </source>
</reference>
<sequence length="365" mass="40806">MEKALILAEGRYKTTDGKTAHGLVRYSKRFEIVGVIDSTLAGRDAGEILDGIYRGIPIYGSLEEALAEHPDVKYLIIGVATPGGYLPPLYREIIKKAIKKRINIVNGLHNFLSDDPEFSRLAKRYKVQLIDVRKMYRDLKIPFTGKIKEVRAIKIAVLGTDAAIGKRTTAIMLHEAFERFGKKSVFVAMGQTGWMQGAKYCIVMDSIINDFVVGAIEDVIWRAWKEENPDVIVTHGEGSLLHPAYPGGFELIAAGRPDYIILQHAPARKFFDDFPQYEIPPLEKYIQLIELLSGKKPIAITINSEGLTKEEALQKAREIEETYGILTRVPLYEGVDDIVKAILEEVERIKVTVPQEGAVNASQVL</sequence>
<organism evidence="3 4">
    <name type="scientific">Pyrococcus furiosus (strain ATCC 43587 / DSM 3638 / JCM 8422 / Vc1)</name>
    <dbReference type="NCBI Taxonomy" id="186497"/>
    <lineage>
        <taxon>Archaea</taxon>
        <taxon>Methanobacteriati</taxon>
        <taxon>Methanobacteriota</taxon>
        <taxon>Thermococci</taxon>
        <taxon>Thermococcales</taxon>
        <taxon>Thermococcaceae</taxon>
        <taxon>Pyrococcus</taxon>
    </lineage>
</organism>
<dbReference type="InterPro" id="IPR035086">
    <property type="entry name" value="DgcN-like_C"/>
</dbReference>
<dbReference type="GeneID" id="13301080"/>
<feature type="domain" description="D-glutamate N-acetyltransferase-like C-terminal" evidence="1">
    <location>
        <begin position="143"/>
        <end position="339"/>
    </location>
</feature>
<evidence type="ECO:0000313" key="3">
    <source>
        <dbReference type="EMBL" id="QEK77765.1"/>
    </source>
</evidence>
<dbReference type="EMBL" id="CP023154">
    <property type="protein sequence ID" value="QEK77765.1"/>
    <property type="molecule type" value="Genomic_DNA"/>
</dbReference>
<dbReference type="OrthoDB" id="30617at2157"/>
<dbReference type="Proteomes" id="UP000324354">
    <property type="component" value="Chromosome"/>
</dbReference>
<evidence type="ECO:0000313" key="4">
    <source>
        <dbReference type="Proteomes" id="UP000324354"/>
    </source>
</evidence>
<dbReference type="SUPFAM" id="SSF52540">
    <property type="entry name" value="P-loop containing nucleoside triphosphate hydrolases"/>
    <property type="match status" value="1"/>
</dbReference>
<protein>
    <submittedName>
        <fullName evidence="3">DUF1611 domain-containing protein</fullName>
    </submittedName>
</protein>
<dbReference type="PANTHER" id="PTHR40690:SF1">
    <property type="entry name" value="DUF1611 DOMAIN-CONTAINING PROTEIN"/>
    <property type="match status" value="1"/>
</dbReference>
<dbReference type="InterPro" id="IPR011669">
    <property type="entry name" value="DgcN-like"/>
</dbReference>
<proteinExistence type="predicted"/>
<dbReference type="Pfam" id="PF07755">
    <property type="entry name" value="DUF1611"/>
    <property type="match status" value="1"/>
</dbReference>
<gene>
    <name evidence="3" type="ORF">PFDSM3638_00070</name>
</gene>
<dbReference type="Gene3D" id="3.40.50.300">
    <property type="entry name" value="P-loop containing nucleotide triphosphate hydrolases"/>
    <property type="match status" value="1"/>
</dbReference>
<dbReference type="PANTHER" id="PTHR40690">
    <property type="entry name" value="GLL3100 PROTEIN"/>
    <property type="match status" value="1"/>
</dbReference>
<dbReference type="InterPro" id="IPR027417">
    <property type="entry name" value="P-loop_NTPase"/>
</dbReference>
<feature type="domain" description="D-glutamate N-acetyltransferase-like N-terminal" evidence="2">
    <location>
        <begin position="39"/>
        <end position="134"/>
    </location>
</feature>
<evidence type="ECO:0000259" key="2">
    <source>
        <dbReference type="Pfam" id="PF17396"/>
    </source>
</evidence>
<dbReference type="Pfam" id="PF17396">
    <property type="entry name" value="DUF1611_N"/>
    <property type="match status" value="1"/>
</dbReference>
<dbReference type="Gene3D" id="3.40.50.720">
    <property type="entry name" value="NAD(P)-binding Rossmann-like Domain"/>
    <property type="match status" value="1"/>
</dbReference>
<dbReference type="GeneID" id="41711816"/>
<evidence type="ECO:0000259" key="1">
    <source>
        <dbReference type="Pfam" id="PF07755"/>
    </source>
</evidence>
<dbReference type="InterPro" id="IPR035402">
    <property type="entry name" value="DgcN-like_N"/>
</dbReference>
<name>A0A5C0XMZ0_PYRFU</name>
<dbReference type="AlphaFoldDB" id="A0A5C0XMZ0"/>
<dbReference type="RefSeq" id="WP_011011142.1">
    <property type="nucleotide sequence ID" value="NC_003413.1"/>
</dbReference>
<accession>A0A5C0XMZ0</accession>